<dbReference type="EMBL" id="HBGE01049458">
    <property type="protein sequence ID" value="CAD9147058.1"/>
    <property type="molecule type" value="Transcribed_RNA"/>
</dbReference>
<evidence type="ECO:0000256" key="1">
    <source>
        <dbReference type="ARBA" id="ARBA00022679"/>
    </source>
</evidence>
<sequence>MVGLANSPAAAAADAQPCVVAIFNVAMIGHVNPTFALVQELVRRGCRVHYFLPPSDSIREAASEAGAVVEAYEVDDDPDFALELCGTEGAAEVPEGERMLWEKAVWPLASTLATGDHIIARCRDLGVQAVLYDPVAPHGILVGKALGVPFVSLVTYPGMGSLAGMLSDERRLRRARAIRAPLGAQIRKRFGVDVGDQLMSRRQYYAPENFVTTSEVLVVPLPAPGKASWSDEVRKSFRFTAVGCMVSDSAPHVISARSPKARGLERCRSFGHALPLAELRAAALRGARIVYCALGTMALSDRWESDLGKASGGNLPAGTTGKQFCEHVWRALLAAMRELGEAYFCVLAVGRQPDATDFLLGLDGEPAEALPGNVALRTFVPQVDMLRCHAGVFITHAGFNSVQESLMAGVPMIAVPQAVDQPANARKIEACGWGRAFLQPMGTVSGPSLAAALRAVSSPGAPYSTRVAKVREQLEGGAVRATERLLELAAKSTACSS</sequence>
<evidence type="ECO:0000313" key="3">
    <source>
        <dbReference type="EMBL" id="CAD9147058.1"/>
    </source>
</evidence>
<accession>A0A7S1QSV9</accession>
<keyword evidence="1 2" id="KW-0808">Transferase</keyword>
<dbReference type="PROSITE" id="PS00375">
    <property type="entry name" value="UDPGT"/>
    <property type="match status" value="1"/>
</dbReference>
<organism evidence="3">
    <name type="scientific">Alexandrium catenella</name>
    <name type="common">Red tide dinoflagellate</name>
    <name type="synonym">Gonyaulax catenella</name>
    <dbReference type="NCBI Taxonomy" id="2925"/>
    <lineage>
        <taxon>Eukaryota</taxon>
        <taxon>Sar</taxon>
        <taxon>Alveolata</taxon>
        <taxon>Dinophyceae</taxon>
        <taxon>Gonyaulacales</taxon>
        <taxon>Pyrocystaceae</taxon>
        <taxon>Alexandrium</taxon>
    </lineage>
</organism>
<dbReference type="PANTHER" id="PTHR48050:SF13">
    <property type="entry name" value="STEROL 3-BETA-GLUCOSYLTRANSFERASE UGT80A2"/>
    <property type="match status" value="1"/>
</dbReference>
<reference evidence="3" key="1">
    <citation type="submission" date="2021-01" db="EMBL/GenBank/DDBJ databases">
        <authorList>
            <person name="Corre E."/>
            <person name="Pelletier E."/>
            <person name="Niang G."/>
            <person name="Scheremetjew M."/>
            <person name="Finn R."/>
            <person name="Kale V."/>
            <person name="Holt S."/>
            <person name="Cochrane G."/>
            <person name="Meng A."/>
            <person name="Brown T."/>
            <person name="Cohen L."/>
        </authorList>
    </citation>
    <scope>NUCLEOTIDE SEQUENCE</scope>
    <source>
        <strain evidence="3">OF101</strain>
    </source>
</reference>
<dbReference type="CDD" id="cd03784">
    <property type="entry name" value="GT1_Gtf-like"/>
    <property type="match status" value="1"/>
</dbReference>
<dbReference type="InterPro" id="IPR050426">
    <property type="entry name" value="Glycosyltransferase_28"/>
</dbReference>
<dbReference type="Pfam" id="PF00201">
    <property type="entry name" value="UDPGT"/>
    <property type="match status" value="1"/>
</dbReference>
<dbReference type="SUPFAM" id="SSF53756">
    <property type="entry name" value="UDP-Glycosyltransferase/glycogen phosphorylase"/>
    <property type="match status" value="1"/>
</dbReference>
<protein>
    <recommendedName>
        <fullName evidence="4">UDP-glycosyltransferases domain-containing protein</fullName>
    </recommendedName>
</protein>
<dbReference type="PANTHER" id="PTHR48050">
    <property type="entry name" value="STEROL 3-BETA-GLUCOSYLTRANSFERASE"/>
    <property type="match status" value="1"/>
</dbReference>
<keyword evidence="2" id="KW-0328">Glycosyltransferase</keyword>
<dbReference type="AlphaFoldDB" id="A0A7S1QSV9"/>
<dbReference type="GO" id="GO:0008194">
    <property type="term" value="F:UDP-glycosyltransferase activity"/>
    <property type="evidence" value="ECO:0007669"/>
    <property type="project" value="InterPro"/>
</dbReference>
<dbReference type="Gene3D" id="3.40.50.2000">
    <property type="entry name" value="Glycogen Phosphorylase B"/>
    <property type="match status" value="2"/>
</dbReference>
<dbReference type="InterPro" id="IPR002213">
    <property type="entry name" value="UDP_glucos_trans"/>
</dbReference>
<evidence type="ECO:0008006" key="4">
    <source>
        <dbReference type="Google" id="ProtNLM"/>
    </source>
</evidence>
<name>A0A7S1QSV9_ALECA</name>
<gene>
    <name evidence="3" type="ORF">ACAT0790_LOCUS29876</name>
</gene>
<proteinExistence type="inferred from homology"/>
<comment type="similarity">
    <text evidence="2">Belongs to the UDP-glycosyltransferase family.</text>
</comment>
<evidence type="ECO:0000256" key="2">
    <source>
        <dbReference type="RuleBase" id="RU003718"/>
    </source>
</evidence>
<dbReference type="InterPro" id="IPR035595">
    <property type="entry name" value="UDP_glycos_trans_CS"/>
</dbReference>